<dbReference type="OrthoDB" id="4763193at2"/>
<evidence type="ECO:0000256" key="10">
    <source>
        <dbReference type="ARBA" id="ARBA00023163"/>
    </source>
</evidence>
<evidence type="ECO:0000256" key="6">
    <source>
        <dbReference type="ARBA" id="ARBA00023014"/>
    </source>
</evidence>
<evidence type="ECO:0000256" key="2">
    <source>
        <dbReference type="ARBA" id="ARBA00006597"/>
    </source>
</evidence>
<name>A0A3N4GTV9_9ACTN</name>
<dbReference type="InterPro" id="IPR034768">
    <property type="entry name" value="4FE4S_WBL"/>
</dbReference>
<organism evidence="13 14">
    <name type="scientific">Gordonia oryzae</name>
    <dbReference type="NCBI Taxonomy" id="2487349"/>
    <lineage>
        <taxon>Bacteria</taxon>
        <taxon>Bacillati</taxon>
        <taxon>Actinomycetota</taxon>
        <taxon>Actinomycetes</taxon>
        <taxon>Mycobacteriales</taxon>
        <taxon>Gordoniaceae</taxon>
        <taxon>Gordonia</taxon>
    </lineage>
</organism>
<reference evidence="13 14" key="1">
    <citation type="submission" date="2018-11" db="EMBL/GenBank/DDBJ databases">
        <title>Draft genome sequence of Gordonia sp. RS15-1S isolated from rice stems.</title>
        <authorList>
            <person name="Muangham S."/>
        </authorList>
    </citation>
    <scope>NUCLEOTIDE SEQUENCE [LARGE SCALE GENOMIC DNA]</scope>
    <source>
        <strain evidence="13 14">RS15-1S</strain>
    </source>
</reference>
<protein>
    <recommendedName>
        <fullName evidence="11">Transcriptional regulator WhiB</fullName>
    </recommendedName>
</protein>
<keyword evidence="3 11" id="KW-0004">4Fe-4S</keyword>
<feature type="binding site" evidence="11">
    <location>
        <position position="34"/>
    </location>
    <ligand>
        <name>[4Fe-4S] cluster</name>
        <dbReference type="ChEBI" id="CHEBI:49883"/>
    </ligand>
</feature>
<evidence type="ECO:0000313" key="14">
    <source>
        <dbReference type="Proteomes" id="UP000267536"/>
    </source>
</evidence>
<evidence type="ECO:0000259" key="12">
    <source>
        <dbReference type="PROSITE" id="PS51674"/>
    </source>
</evidence>
<dbReference type="InterPro" id="IPR003482">
    <property type="entry name" value="Whib"/>
</dbReference>
<comment type="similarity">
    <text evidence="2 11">Belongs to the WhiB family.</text>
</comment>
<comment type="PTM">
    <text evidence="11">Upon Fe-S cluster removal intramolecular disulfide bonds are formed.</text>
</comment>
<feature type="binding site" evidence="11">
    <location>
        <position position="9"/>
    </location>
    <ligand>
        <name>[4Fe-4S] cluster</name>
        <dbReference type="ChEBI" id="CHEBI:49883"/>
    </ligand>
</feature>
<comment type="PTM">
    <text evidence="11">The Fe-S cluster can be nitrosylated by nitric oxide (NO).</text>
</comment>
<comment type="subcellular location">
    <subcellularLocation>
        <location evidence="1 11">Cytoplasm</location>
    </subcellularLocation>
</comment>
<dbReference type="HAMAP" id="MF_01479">
    <property type="entry name" value="WhiB"/>
    <property type="match status" value="1"/>
</dbReference>
<evidence type="ECO:0000256" key="3">
    <source>
        <dbReference type="ARBA" id="ARBA00022485"/>
    </source>
</evidence>
<dbReference type="RefSeq" id="WP_123925545.1">
    <property type="nucleotide sequence ID" value="NZ_JBPSDP010000012.1"/>
</dbReference>
<feature type="binding site" evidence="11">
    <location>
        <position position="37"/>
    </location>
    <ligand>
        <name>[4Fe-4S] cluster</name>
        <dbReference type="ChEBI" id="CHEBI:49883"/>
    </ligand>
</feature>
<feature type="binding site" evidence="11">
    <location>
        <position position="43"/>
    </location>
    <ligand>
        <name>[4Fe-4S] cluster</name>
        <dbReference type="ChEBI" id="CHEBI:49883"/>
    </ligand>
</feature>
<evidence type="ECO:0000256" key="8">
    <source>
        <dbReference type="ARBA" id="ARBA00023125"/>
    </source>
</evidence>
<evidence type="ECO:0000256" key="7">
    <source>
        <dbReference type="ARBA" id="ARBA00023015"/>
    </source>
</evidence>
<dbReference type="PROSITE" id="PS51674">
    <property type="entry name" value="4FE4S_WBL"/>
    <property type="match status" value="1"/>
</dbReference>
<comment type="function">
    <text evidence="11">Acts as a transcriptional regulator. Probably redox-responsive. The apo- but not holo-form probably binds DNA.</text>
</comment>
<evidence type="ECO:0000256" key="5">
    <source>
        <dbReference type="ARBA" id="ARBA00023004"/>
    </source>
</evidence>
<dbReference type="GO" id="GO:0045454">
    <property type="term" value="P:cell redox homeostasis"/>
    <property type="evidence" value="ECO:0007669"/>
    <property type="project" value="TreeGrafter"/>
</dbReference>
<keyword evidence="14" id="KW-1185">Reference proteome</keyword>
<dbReference type="GO" id="GO:0045892">
    <property type="term" value="P:negative regulation of DNA-templated transcription"/>
    <property type="evidence" value="ECO:0007669"/>
    <property type="project" value="TreeGrafter"/>
</dbReference>
<keyword evidence="9 11" id="KW-1015">Disulfide bond</keyword>
<evidence type="ECO:0000256" key="9">
    <source>
        <dbReference type="ARBA" id="ARBA00023157"/>
    </source>
</evidence>
<dbReference type="GO" id="GO:0005737">
    <property type="term" value="C:cytoplasm"/>
    <property type="evidence" value="ECO:0007669"/>
    <property type="project" value="UniProtKB-SubCell"/>
</dbReference>
<dbReference type="EMBL" id="RKMH01000002">
    <property type="protein sequence ID" value="RPA65765.1"/>
    <property type="molecule type" value="Genomic_DNA"/>
</dbReference>
<sequence>MSWRDHAECRGADRELFYPNPGEKGKADQARAICRSCKVRQECLEWAYSVNDQYGILGGFTAGQRNHLRQAS</sequence>
<evidence type="ECO:0000256" key="4">
    <source>
        <dbReference type="ARBA" id="ARBA00022723"/>
    </source>
</evidence>
<keyword evidence="5 11" id="KW-0408">Iron</keyword>
<keyword evidence="10 11" id="KW-0804">Transcription</keyword>
<dbReference type="PANTHER" id="PTHR38839">
    <property type="entry name" value="TRANSCRIPTIONAL REGULATOR WHID-RELATED"/>
    <property type="match status" value="1"/>
</dbReference>
<keyword evidence="7 11" id="KW-0805">Transcription regulation</keyword>
<dbReference type="GO" id="GO:0051539">
    <property type="term" value="F:4 iron, 4 sulfur cluster binding"/>
    <property type="evidence" value="ECO:0007669"/>
    <property type="project" value="UniProtKB-UniRule"/>
</dbReference>
<dbReference type="Pfam" id="PF02467">
    <property type="entry name" value="Whib"/>
    <property type="match status" value="1"/>
</dbReference>
<dbReference type="GO" id="GO:0035731">
    <property type="term" value="F:dinitrosyl-iron complex binding"/>
    <property type="evidence" value="ECO:0007669"/>
    <property type="project" value="UniProtKB-UniRule"/>
</dbReference>
<keyword evidence="11" id="KW-0963">Cytoplasm</keyword>
<dbReference type="GO" id="GO:0047134">
    <property type="term" value="F:protein-disulfide reductase [NAD(P)H] activity"/>
    <property type="evidence" value="ECO:0007669"/>
    <property type="project" value="TreeGrafter"/>
</dbReference>
<evidence type="ECO:0000313" key="13">
    <source>
        <dbReference type="EMBL" id="RPA65765.1"/>
    </source>
</evidence>
<proteinExistence type="inferred from homology"/>
<keyword evidence="6 11" id="KW-0411">Iron-sulfur</keyword>
<keyword evidence="8 11" id="KW-0238">DNA-binding</keyword>
<gene>
    <name evidence="11" type="primary">whiB</name>
    <name evidence="13" type="ORF">EF294_03240</name>
</gene>
<evidence type="ECO:0000256" key="11">
    <source>
        <dbReference type="HAMAP-Rule" id="MF_01479"/>
    </source>
</evidence>
<feature type="domain" description="4Fe-4S Wbl-type" evidence="12">
    <location>
        <begin position="8"/>
        <end position="67"/>
    </location>
</feature>
<comment type="caution">
    <text evidence="13">The sequence shown here is derived from an EMBL/GenBank/DDBJ whole genome shotgun (WGS) entry which is preliminary data.</text>
</comment>
<dbReference type="AlphaFoldDB" id="A0A3N4GTV9"/>
<comment type="cofactor">
    <cofactor evidence="11">
        <name>[4Fe-4S] cluster</name>
        <dbReference type="ChEBI" id="CHEBI:49883"/>
    </cofactor>
    <text evidence="11">Binds 1 [4Fe-4S] cluster per subunit. Following nitrosylation of the [4Fe-4S] cluster binds 1 [4Fe-8(NO)] cluster per subunit.</text>
</comment>
<dbReference type="GO" id="GO:0003677">
    <property type="term" value="F:DNA binding"/>
    <property type="evidence" value="ECO:0007669"/>
    <property type="project" value="UniProtKB-UniRule"/>
</dbReference>
<dbReference type="GO" id="GO:0046872">
    <property type="term" value="F:metal ion binding"/>
    <property type="evidence" value="ECO:0007669"/>
    <property type="project" value="UniProtKB-KW"/>
</dbReference>
<evidence type="ECO:0000256" key="1">
    <source>
        <dbReference type="ARBA" id="ARBA00004496"/>
    </source>
</evidence>
<accession>A0A3N4GTV9</accession>
<dbReference type="Proteomes" id="UP000267536">
    <property type="component" value="Unassembled WGS sequence"/>
</dbReference>
<keyword evidence="4 11" id="KW-0479">Metal-binding</keyword>